<dbReference type="Proteomes" id="UP000734854">
    <property type="component" value="Unassembled WGS sequence"/>
</dbReference>
<dbReference type="PROSITE" id="PS51375">
    <property type="entry name" value="PPR"/>
    <property type="match status" value="4"/>
</dbReference>
<feature type="repeat" description="PPR" evidence="2">
    <location>
        <begin position="289"/>
        <end position="323"/>
    </location>
</feature>
<reference evidence="4 5" key="1">
    <citation type="submission" date="2020-08" db="EMBL/GenBank/DDBJ databases">
        <title>Plant Genome Project.</title>
        <authorList>
            <person name="Zhang R.-G."/>
        </authorList>
    </citation>
    <scope>NUCLEOTIDE SEQUENCE [LARGE SCALE GENOMIC DNA]</scope>
    <source>
        <tissue evidence="4">Rhizome</tissue>
    </source>
</reference>
<dbReference type="NCBIfam" id="TIGR00756">
    <property type="entry name" value="PPR"/>
    <property type="match status" value="4"/>
</dbReference>
<dbReference type="EMBL" id="JACMSC010000011">
    <property type="protein sequence ID" value="KAG6500098.1"/>
    <property type="molecule type" value="Genomic_DNA"/>
</dbReference>
<dbReference type="GO" id="GO:0003723">
    <property type="term" value="F:RNA binding"/>
    <property type="evidence" value="ECO:0007669"/>
    <property type="project" value="InterPro"/>
</dbReference>
<dbReference type="AlphaFoldDB" id="A0A8J5GDI4"/>
<dbReference type="FunFam" id="1.25.40.10:FF:000344">
    <property type="entry name" value="Pentatricopeptide repeat-containing protein"/>
    <property type="match status" value="1"/>
</dbReference>
<dbReference type="InterPro" id="IPR046848">
    <property type="entry name" value="E_motif"/>
</dbReference>
<proteinExistence type="predicted"/>
<accession>A0A8J5GDI4</accession>
<feature type="repeat" description="PPR" evidence="2">
    <location>
        <begin position="87"/>
        <end position="121"/>
    </location>
</feature>
<dbReference type="FunFam" id="1.25.40.10:FF:000231">
    <property type="entry name" value="Pentatricopeptide repeat-containing protein chloroplastic"/>
    <property type="match status" value="1"/>
</dbReference>
<dbReference type="OrthoDB" id="185373at2759"/>
<protein>
    <recommendedName>
        <fullName evidence="3">DYW domain-containing protein</fullName>
    </recommendedName>
</protein>
<evidence type="ECO:0000259" key="3">
    <source>
        <dbReference type="Pfam" id="PF14432"/>
    </source>
</evidence>
<keyword evidence="1" id="KW-0677">Repeat</keyword>
<dbReference type="Pfam" id="PF14432">
    <property type="entry name" value="DYW_deaminase"/>
    <property type="match status" value="1"/>
</dbReference>
<dbReference type="PANTHER" id="PTHR47926">
    <property type="entry name" value="PENTATRICOPEPTIDE REPEAT-CONTAINING PROTEIN"/>
    <property type="match status" value="1"/>
</dbReference>
<dbReference type="GO" id="GO:0008270">
    <property type="term" value="F:zinc ion binding"/>
    <property type="evidence" value="ECO:0007669"/>
    <property type="project" value="InterPro"/>
</dbReference>
<feature type="domain" description="DYW" evidence="3">
    <location>
        <begin position="505"/>
        <end position="597"/>
    </location>
</feature>
<dbReference type="FunFam" id="1.25.40.10:FF:001050">
    <property type="entry name" value="Pentatricopeptide repeat-containing protein At2g33760"/>
    <property type="match status" value="1"/>
</dbReference>
<dbReference type="PANTHER" id="PTHR47926:SF355">
    <property type="entry name" value="DYW DOMAIN-CONTAINING PROTEIN"/>
    <property type="match status" value="1"/>
</dbReference>
<dbReference type="GO" id="GO:0031425">
    <property type="term" value="P:chloroplast RNA processing"/>
    <property type="evidence" value="ECO:0007669"/>
    <property type="project" value="UniProtKB-ARBA"/>
</dbReference>
<keyword evidence="5" id="KW-1185">Reference proteome</keyword>
<evidence type="ECO:0000313" key="5">
    <source>
        <dbReference type="Proteomes" id="UP000734854"/>
    </source>
</evidence>
<evidence type="ECO:0000256" key="2">
    <source>
        <dbReference type="PROSITE-ProRule" id="PRU00708"/>
    </source>
</evidence>
<dbReference type="InterPro" id="IPR002885">
    <property type="entry name" value="PPR_rpt"/>
</dbReference>
<sequence length="597" mass="66348">MKLSPSPARGIVAAARPSTHSPTYEALLRAGPRLRPLQQVHARIVVVGLHRTRSLLTKLLTLALSSSSSASVAAYARALFLSVPDPDAFLFSSFIAAAARSGRPADAISFYRRMSAAGFAPSNYTFTSVVKACADLAASRTGRVVHSRSLVEGFESDGFVQTALVVFYAKSANLHIARKLFDRIPKRTVVAWNAMIAGYEQNGLAEEAVVTFRKMQEAGEEPDSTTLVSLLSACSHIGTFNLGQWVNDYIEHKGLKVNVVLGTSLIHMYARCGHVEKARKVFDEMPERNIVTWTAMMSGYGMHGHGQQAIELFQQMRLSGLLPNDVTFVAILSACAHAGLICEGREAFVSMKLDYGLVPRVEHQACMVDMLSRAGLLDEAMRFIRIDMEGKASAEVWTAILGACKMHKNLRLATMAAEQLLAIEPENPAHYVLLSNIYASVGRMDQVEKIRNLMIDRQLMKQIGYSSIEIDEVSHVFRMGDASHRQTMEIYRYLDGLMDKIKEAGYLPETGSALHELEEEEREVALRFHSEKLAVAFGIMTTSQSTIIKIFKNLRMCGDCHSAFKFISLVSRRAIVVRDNRRFHHFEQGLCSCQDYW</sequence>
<dbReference type="InterPro" id="IPR032867">
    <property type="entry name" value="DYW_dom"/>
</dbReference>
<dbReference type="GO" id="GO:0009451">
    <property type="term" value="P:RNA modification"/>
    <property type="evidence" value="ECO:0007669"/>
    <property type="project" value="InterPro"/>
</dbReference>
<dbReference type="Pfam" id="PF13041">
    <property type="entry name" value="PPR_2"/>
    <property type="match status" value="3"/>
</dbReference>
<dbReference type="InterPro" id="IPR046960">
    <property type="entry name" value="PPR_At4g14850-like_plant"/>
</dbReference>
<organism evidence="4 5">
    <name type="scientific">Zingiber officinale</name>
    <name type="common">Ginger</name>
    <name type="synonym">Amomum zingiber</name>
    <dbReference type="NCBI Taxonomy" id="94328"/>
    <lineage>
        <taxon>Eukaryota</taxon>
        <taxon>Viridiplantae</taxon>
        <taxon>Streptophyta</taxon>
        <taxon>Embryophyta</taxon>
        <taxon>Tracheophyta</taxon>
        <taxon>Spermatophyta</taxon>
        <taxon>Magnoliopsida</taxon>
        <taxon>Liliopsida</taxon>
        <taxon>Zingiberales</taxon>
        <taxon>Zingiberaceae</taxon>
        <taxon>Zingiber</taxon>
    </lineage>
</organism>
<evidence type="ECO:0000256" key="1">
    <source>
        <dbReference type="ARBA" id="ARBA00022737"/>
    </source>
</evidence>
<feature type="repeat" description="PPR" evidence="2">
    <location>
        <begin position="188"/>
        <end position="222"/>
    </location>
</feature>
<dbReference type="Pfam" id="PF20431">
    <property type="entry name" value="E_motif"/>
    <property type="match status" value="1"/>
</dbReference>
<feature type="repeat" description="PPR" evidence="2">
    <location>
        <begin position="258"/>
        <end position="288"/>
    </location>
</feature>
<evidence type="ECO:0000313" key="4">
    <source>
        <dbReference type="EMBL" id="KAG6500098.1"/>
    </source>
</evidence>
<gene>
    <name evidence="4" type="ORF">ZIOFF_039912</name>
</gene>
<name>A0A8J5GDI4_ZINOF</name>
<dbReference type="Pfam" id="PF12854">
    <property type="entry name" value="PPR_1"/>
    <property type="match status" value="1"/>
</dbReference>
<comment type="caution">
    <text evidence="4">The sequence shown here is derived from an EMBL/GenBank/DDBJ whole genome shotgun (WGS) entry which is preliminary data.</text>
</comment>